<dbReference type="Proteomes" id="UP000009097">
    <property type="component" value="Unassembled WGS sequence"/>
</dbReference>
<organism evidence="1 2">
    <name type="scientific">Fusarium oxysporum f. sp. lycopersici (strain 4287 / CBS 123668 / FGSC 9935 / NRRL 34936)</name>
    <name type="common">Fusarium vascular wilt of tomato</name>
    <dbReference type="NCBI Taxonomy" id="426428"/>
    <lineage>
        <taxon>Eukaryota</taxon>
        <taxon>Fungi</taxon>
        <taxon>Dikarya</taxon>
        <taxon>Ascomycota</taxon>
        <taxon>Pezizomycotina</taxon>
        <taxon>Sordariomycetes</taxon>
        <taxon>Hypocreomycetidae</taxon>
        <taxon>Hypocreales</taxon>
        <taxon>Nectriaceae</taxon>
        <taxon>Fusarium</taxon>
        <taxon>Fusarium oxysporum species complex</taxon>
    </lineage>
</organism>
<evidence type="ECO:0000313" key="2">
    <source>
        <dbReference type="Proteomes" id="UP000009097"/>
    </source>
</evidence>
<dbReference type="KEGG" id="fox:FOXG_20375"/>
<evidence type="ECO:0000313" key="1">
    <source>
        <dbReference type="EMBL" id="KNB10665.1"/>
    </source>
</evidence>
<dbReference type="SUPFAM" id="SSF51735">
    <property type="entry name" value="NAD(P)-binding Rossmann-fold domains"/>
    <property type="match status" value="1"/>
</dbReference>
<accession>A0A0J9VIM6</accession>
<proteinExistence type="predicted"/>
<gene>
    <name evidence="1" type="ORF">FOXG_20375</name>
</gene>
<dbReference type="EMBL" id="DS231708">
    <property type="protein sequence ID" value="KNB10665.1"/>
    <property type="molecule type" value="Genomic_DNA"/>
</dbReference>
<sequence length="73" mass="7711">MKVVLVPASAQTSQCVIQTLLDDASASSVFGVYRNVGKVPANFKNHPNFQLVQGDVSNGSTLDFSGRDAVITV</sequence>
<dbReference type="RefSeq" id="XP_018248710.1">
    <property type="nucleotide sequence ID" value="XM_018400656.1"/>
</dbReference>
<dbReference type="AlphaFoldDB" id="A0A0J9VIM6"/>
<dbReference type="VEuPathDB" id="FungiDB:FOXG_20375"/>
<reference evidence="1" key="2">
    <citation type="journal article" date="2010" name="Nature">
        <title>Comparative genomics reveals mobile pathogenicity chromosomes in Fusarium.</title>
        <authorList>
            <person name="Ma L.J."/>
            <person name="van der Does H.C."/>
            <person name="Borkovich K.A."/>
            <person name="Coleman J.J."/>
            <person name="Daboussi M.J."/>
            <person name="Di Pietro A."/>
            <person name="Dufresne M."/>
            <person name="Freitag M."/>
            <person name="Grabherr M."/>
            <person name="Henrissat B."/>
            <person name="Houterman P.M."/>
            <person name="Kang S."/>
            <person name="Shim W.B."/>
            <person name="Woloshuk C."/>
            <person name="Xie X."/>
            <person name="Xu J.R."/>
            <person name="Antoniw J."/>
            <person name="Baker S.E."/>
            <person name="Bluhm B.H."/>
            <person name="Breakspear A."/>
            <person name="Brown D.W."/>
            <person name="Butchko R.A."/>
            <person name="Chapman S."/>
            <person name="Coulson R."/>
            <person name="Coutinho P.M."/>
            <person name="Danchin E.G."/>
            <person name="Diener A."/>
            <person name="Gale L.R."/>
            <person name="Gardiner D.M."/>
            <person name="Goff S."/>
            <person name="Hammond-Kosack K.E."/>
            <person name="Hilburn K."/>
            <person name="Hua-Van A."/>
            <person name="Jonkers W."/>
            <person name="Kazan K."/>
            <person name="Kodira C.D."/>
            <person name="Koehrsen M."/>
            <person name="Kumar L."/>
            <person name="Lee Y.H."/>
            <person name="Li L."/>
            <person name="Manners J.M."/>
            <person name="Miranda-Saavedra D."/>
            <person name="Mukherjee M."/>
            <person name="Park G."/>
            <person name="Park J."/>
            <person name="Park S.Y."/>
            <person name="Proctor R.H."/>
            <person name="Regev A."/>
            <person name="Ruiz-Roldan M.C."/>
            <person name="Sain D."/>
            <person name="Sakthikumar S."/>
            <person name="Sykes S."/>
            <person name="Schwartz D.C."/>
            <person name="Turgeon B.G."/>
            <person name="Wapinski I."/>
            <person name="Yoder O."/>
            <person name="Young S."/>
            <person name="Zeng Q."/>
            <person name="Zhou S."/>
            <person name="Galagan J."/>
            <person name="Cuomo C.A."/>
            <person name="Kistler H.C."/>
            <person name="Rep M."/>
        </authorList>
    </citation>
    <scope>NUCLEOTIDE SEQUENCE [LARGE SCALE GENOMIC DNA]</scope>
    <source>
        <strain evidence="1">4287</strain>
    </source>
</reference>
<dbReference type="InterPro" id="IPR036291">
    <property type="entry name" value="NAD(P)-bd_dom_sf"/>
</dbReference>
<evidence type="ECO:0008006" key="3">
    <source>
        <dbReference type="Google" id="ProtNLM"/>
    </source>
</evidence>
<dbReference type="GeneID" id="28961081"/>
<name>A0A0J9VIM6_FUSO4</name>
<reference evidence="1" key="1">
    <citation type="submission" date="2007-04" db="EMBL/GenBank/DDBJ databases">
        <authorList>
            <consortium name="The Broad Institute Genome Sequencing Platform"/>
            <person name="Birren B."/>
            <person name="Lander E."/>
            <person name="Galagan J."/>
            <person name="Nusbaum C."/>
            <person name="Devon K."/>
            <person name="Ma L.-J."/>
            <person name="Jaffe D."/>
            <person name="Butler J."/>
            <person name="Alvarez P."/>
            <person name="Gnerre S."/>
            <person name="Grabherr M."/>
            <person name="Kleber M."/>
            <person name="Mauceli E."/>
            <person name="Brockman W."/>
            <person name="MacCallum I.A."/>
            <person name="Young S."/>
            <person name="LaButti K."/>
            <person name="DeCaprio D."/>
            <person name="Crawford M."/>
            <person name="Koehrsen M."/>
            <person name="Engels R."/>
            <person name="Montgomery P."/>
            <person name="Pearson M."/>
            <person name="Howarth C."/>
            <person name="Larson L."/>
            <person name="White J."/>
            <person name="O'Leary S."/>
            <person name="Kodira C."/>
            <person name="Zeng Q."/>
            <person name="Yandava C."/>
            <person name="Alvarado L."/>
            <person name="Kistler C."/>
            <person name="Shim W.-B."/>
            <person name="Kang S."/>
            <person name="Woloshuk C."/>
        </authorList>
    </citation>
    <scope>NUCLEOTIDE SEQUENCE</scope>
    <source>
        <strain evidence="1">4287</strain>
    </source>
</reference>
<protein>
    <recommendedName>
        <fullName evidence="3">NAD(P)-binding domain-containing protein</fullName>
    </recommendedName>
</protein>